<evidence type="ECO:0000259" key="1">
    <source>
        <dbReference type="Pfam" id="PF12146"/>
    </source>
</evidence>
<comment type="caution">
    <text evidence="2">The sequence shown here is derived from an EMBL/GenBank/DDBJ whole genome shotgun (WGS) entry which is preliminary data.</text>
</comment>
<dbReference type="AlphaFoldDB" id="A0A7C5VJ51"/>
<dbReference type="SUPFAM" id="SSF53474">
    <property type="entry name" value="alpha/beta-Hydrolases"/>
    <property type="match status" value="1"/>
</dbReference>
<dbReference type="EMBL" id="DSZY01000029">
    <property type="protein sequence ID" value="HGU40771.1"/>
    <property type="molecule type" value="Genomic_DNA"/>
</dbReference>
<organism evidence="2">
    <name type="scientific">Fervidobacterium thailandense</name>
    <dbReference type="NCBI Taxonomy" id="1008305"/>
    <lineage>
        <taxon>Bacteria</taxon>
        <taxon>Thermotogati</taxon>
        <taxon>Thermotogota</taxon>
        <taxon>Thermotogae</taxon>
        <taxon>Thermotogales</taxon>
        <taxon>Fervidobacteriaceae</taxon>
        <taxon>Fervidobacterium</taxon>
    </lineage>
</organism>
<reference evidence="2" key="1">
    <citation type="journal article" date="2020" name="mSystems">
        <title>Genome- and Community-Level Interaction Insights into Carbon Utilization and Element Cycling Functions of Hydrothermarchaeota in Hydrothermal Sediment.</title>
        <authorList>
            <person name="Zhou Z."/>
            <person name="Liu Y."/>
            <person name="Xu W."/>
            <person name="Pan J."/>
            <person name="Luo Z.H."/>
            <person name="Li M."/>
        </authorList>
    </citation>
    <scope>NUCLEOTIDE SEQUENCE [LARGE SCALE GENOMIC DNA]</scope>
    <source>
        <strain evidence="2">SpSt-609</strain>
    </source>
</reference>
<sequence>MLYSFKRGEPTYGYVVLVHGLGEHTGRYEALIEEIISKGLAVIGFDLPGHGQSGGRRGDTSIEEAINIIDELTKNIEKFRLFGHSLGGLIAIRYTEERPQRVEKLVVSSPALLVRPTTSQRVLLALLSKIAPFVTVDNGIDPSKLSRSREAVERYLSDPLVHDRISVRLGESLLRNIKKAHEETDKIVCPISLFVGTADSITPPEGARTFYERLKNPRKKILEFPDGYHELFEDPQHASSFRVALTKELLEI</sequence>
<accession>A0A7C5VJ51</accession>
<protein>
    <submittedName>
        <fullName evidence="2">Alpha/beta hydrolase</fullName>
    </submittedName>
</protein>
<name>A0A7C5VJ51_9BACT</name>
<dbReference type="PRINTS" id="PR00111">
    <property type="entry name" value="ABHYDROLASE"/>
</dbReference>
<dbReference type="InterPro" id="IPR051044">
    <property type="entry name" value="MAG_DAG_Lipase"/>
</dbReference>
<keyword evidence="2" id="KW-0378">Hydrolase</keyword>
<proteinExistence type="predicted"/>
<feature type="domain" description="Serine aminopeptidase S33" evidence="1">
    <location>
        <begin position="13"/>
        <end position="236"/>
    </location>
</feature>
<dbReference type="GO" id="GO:0016787">
    <property type="term" value="F:hydrolase activity"/>
    <property type="evidence" value="ECO:0007669"/>
    <property type="project" value="UniProtKB-KW"/>
</dbReference>
<dbReference type="Gene3D" id="3.40.50.1820">
    <property type="entry name" value="alpha/beta hydrolase"/>
    <property type="match status" value="1"/>
</dbReference>
<dbReference type="PANTHER" id="PTHR11614">
    <property type="entry name" value="PHOSPHOLIPASE-RELATED"/>
    <property type="match status" value="1"/>
</dbReference>
<dbReference type="InterPro" id="IPR022742">
    <property type="entry name" value="Hydrolase_4"/>
</dbReference>
<dbReference type="InterPro" id="IPR029058">
    <property type="entry name" value="AB_hydrolase_fold"/>
</dbReference>
<gene>
    <name evidence="2" type="ORF">ENT77_06195</name>
</gene>
<dbReference type="InterPro" id="IPR000073">
    <property type="entry name" value="AB_hydrolase_1"/>
</dbReference>
<evidence type="ECO:0000313" key="2">
    <source>
        <dbReference type="EMBL" id="HGU40771.1"/>
    </source>
</evidence>
<dbReference type="Pfam" id="PF12146">
    <property type="entry name" value="Hydrolase_4"/>
    <property type="match status" value="1"/>
</dbReference>